<dbReference type="EMBL" id="OC865987">
    <property type="protein sequence ID" value="CAD7632706.1"/>
    <property type="molecule type" value="Genomic_DNA"/>
</dbReference>
<dbReference type="Proteomes" id="UP000759131">
    <property type="component" value="Unassembled WGS sequence"/>
</dbReference>
<dbReference type="GO" id="GO:0005634">
    <property type="term" value="C:nucleus"/>
    <property type="evidence" value="ECO:0007669"/>
    <property type="project" value="TreeGrafter"/>
</dbReference>
<feature type="compositionally biased region" description="Polar residues" evidence="6">
    <location>
        <begin position="117"/>
        <end position="140"/>
    </location>
</feature>
<dbReference type="InterPro" id="IPR000719">
    <property type="entry name" value="Prot_kinase_dom"/>
</dbReference>
<dbReference type="Pfam" id="PF00069">
    <property type="entry name" value="Pkinase"/>
    <property type="match status" value="1"/>
</dbReference>
<keyword evidence="4 5" id="KW-0067">ATP-binding</keyword>
<dbReference type="CDD" id="cd00180">
    <property type="entry name" value="PKc"/>
    <property type="match status" value="1"/>
</dbReference>
<dbReference type="InterPro" id="IPR050339">
    <property type="entry name" value="CC_SR_Kinase"/>
</dbReference>
<evidence type="ECO:0000313" key="8">
    <source>
        <dbReference type="EMBL" id="CAD7632706.1"/>
    </source>
</evidence>
<feature type="region of interest" description="Disordered" evidence="6">
    <location>
        <begin position="117"/>
        <end position="145"/>
    </location>
</feature>
<keyword evidence="9" id="KW-1185">Reference proteome</keyword>
<evidence type="ECO:0000259" key="7">
    <source>
        <dbReference type="PROSITE" id="PS50011"/>
    </source>
</evidence>
<name>A0A7R9L0T1_9ACAR</name>
<evidence type="ECO:0000256" key="5">
    <source>
        <dbReference type="PROSITE-ProRule" id="PRU10141"/>
    </source>
</evidence>
<proteinExistence type="predicted"/>
<dbReference type="Gene3D" id="3.30.200.20">
    <property type="entry name" value="Phosphorylase Kinase, domain 1"/>
    <property type="match status" value="1"/>
</dbReference>
<evidence type="ECO:0000256" key="2">
    <source>
        <dbReference type="ARBA" id="ARBA00022741"/>
    </source>
</evidence>
<feature type="domain" description="Protein kinase" evidence="7">
    <location>
        <begin position="219"/>
        <end position="620"/>
    </location>
</feature>
<dbReference type="Gene3D" id="1.10.510.10">
    <property type="entry name" value="Transferase(Phosphotransferase) domain 1"/>
    <property type="match status" value="2"/>
</dbReference>
<dbReference type="PROSITE" id="PS00107">
    <property type="entry name" value="PROTEIN_KINASE_ATP"/>
    <property type="match status" value="1"/>
</dbReference>
<dbReference type="GO" id="GO:0005737">
    <property type="term" value="C:cytoplasm"/>
    <property type="evidence" value="ECO:0007669"/>
    <property type="project" value="TreeGrafter"/>
</dbReference>
<dbReference type="InterPro" id="IPR011009">
    <property type="entry name" value="Kinase-like_dom_sf"/>
</dbReference>
<reference evidence="8" key="1">
    <citation type="submission" date="2020-11" db="EMBL/GenBank/DDBJ databases">
        <authorList>
            <person name="Tran Van P."/>
        </authorList>
    </citation>
    <scope>NUCLEOTIDE SEQUENCE</scope>
</reference>
<dbReference type="GO" id="GO:0005524">
    <property type="term" value="F:ATP binding"/>
    <property type="evidence" value="ECO:0007669"/>
    <property type="project" value="UniProtKB-UniRule"/>
</dbReference>
<sequence length="623" mass="71268">MANKQTVVTNLGSQLVLKPVIVETDDHAMVTSNKKPWSIQTTDGETPSVETPVQALQTSLDPTRVSPEENPRFLLEDNTSHTISVETIPNSVINNLQQNYEYNTNNKQHMHNAYNTVTQHNSDSGSQPNRNSNALTSADTLSDRFGRRHETNQRHDFNDDLNINANNVIINEMSSNGNNKTQSNQLIQPLVSHSKSINTTKTIEGDDNHGDKNYYQDLFMDWKELGKGGYGTVYKVVHTLDGGEYAIKVVKFNETSAEHKHRVLNEVKSLVKVRSQYVVQYYNSWLDNNLLYILMEYCPQSLRSVLTDKRLAFGRQSAEPMNAFEYYMSCEIFKELLQCVQYLHERSPQIIHRDLNPDNVLIAHNLNSDNNRCIKLCDFGLATLHDPDRHYRTKYRHTNDVGTVSYQAPEVAVNKKYGHKSDVYSVALIGGEIFDVDLYVRNLVAYPSDHVLKTSVECLHRRLQSMTATIWDDRPECREVLAKHNEWSINKSVITTTDHDINRDTGNRYEHSVVGSIAYMAPEVTSRSKYNHKSDIYSLSLIGQQLFAIDLQASQSFDAKESVFKTSILSLYQTLAAMMSTPNWRQRPECRQVLAKYNEWSIDKTCQLNCSLVYNAHPFIKNH</sequence>
<keyword evidence="2 5" id="KW-0547">Nucleotide-binding</keyword>
<evidence type="ECO:0000256" key="6">
    <source>
        <dbReference type="SAM" id="MobiDB-lite"/>
    </source>
</evidence>
<protein>
    <recommendedName>
        <fullName evidence="7">Protein kinase domain-containing protein</fullName>
    </recommendedName>
</protein>
<evidence type="ECO:0000256" key="4">
    <source>
        <dbReference type="ARBA" id="ARBA00022840"/>
    </source>
</evidence>
<dbReference type="AlphaFoldDB" id="A0A7R9L0T1"/>
<gene>
    <name evidence="8" type="ORF">OSB1V03_LOCUS13108</name>
</gene>
<evidence type="ECO:0000256" key="3">
    <source>
        <dbReference type="ARBA" id="ARBA00022777"/>
    </source>
</evidence>
<accession>A0A7R9L0T1</accession>
<dbReference type="PANTHER" id="PTHR11042">
    <property type="entry name" value="EUKARYOTIC TRANSLATION INITIATION FACTOR 2-ALPHA KINASE EIF2-ALPHA KINASE -RELATED"/>
    <property type="match status" value="1"/>
</dbReference>
<keyword evidence="1" id="KW-0808">Transferase</keyword>
<feature type="binding site" evidence="5">
    <location>
        <position position="248"/>
    </location>
    <ligand>
        <name>ATP</name>
        <dbReference type="ChEBI" id="CHEBI:30616"/>
    </ligand>
</feature>
<evidence type="ECO:0000256" key="1">
    <source>
        <dbReference type="ARBA" id="ARBA00022679"/>
    </source>
</evidence>
<dbReference type="PROSITE" id="PS50011">
    <property type="entry name" value="PROTEIN_KINASE_DOM"/>
    <property type="match status" value="1"/>
</dbReference>
<organism evidence="8">
    <name type="scientific">Medioppia subpectinata</name>
    <dbReference type="NCBI Taxonomy" id="1979941"/>
    <lineage>
        <taxon>Eukaryota</taxon>
        <taxon>Metazoa</taxon>
        <taxon>Ecdysozoa</taxon>
        <taxon>Arthropoda</taxon>
        <taxon>Chelicerata</taxon>
        <taxon>Arachnida</taxon>
        <taxon>Acari</taxon>
        <taxon>Acariformes</taxon>
        <taxon>Sarcoptiformes</taxon>
        <taxon>Oribatida</taxon>
        <taxon>Brachypylina</taxon>
        <taxon>Oppioidea</taxon>
        <taxon>Oppiidae</taxon>
        <taxon>Medioppia</taxon>
    </lineage>
</organism>
<dbReference type="EMBL" id="CAJPIZ010011412">
    <property type="protein sequence ID" value="CAG2113136.1"/>
    <property type="molecule type" value="Genomic_DNA"/>
</dbReference>
<dbReference type="InterPro" id="IPR017441">
    <property type="entry name" value="Protein_kinase_ATP_BS"/>
</dbReference>
<evidence type="ECO:0000313" key="9">
    <source>
        <dbReference type="Proteomes" id="UP000759131"/>
    </source>
</evidence>
<keyword evidence="3" id="KW-0418">Kinase</keyword>
<dbReference type="GO" id="GO:0004694">
    <property type="term" value="F:eukaryotic translation initiation factor 2alpha kinase activity"/>
    <property type="evidence" value="ECO:0007669"/>
    <property type="project" value="TreeGrafter"/>
</dbReference>
<dbReference type="SUPFAM" id="SSF56112">
    <property type="entry name" value="Protein kinase-like (PK-like)"/>
    <property type="match status" value="2"/>
</dbReference>